<comment type="subcellular location">
    <subcellularLocation>
        <location evidence="1">Cell membrane</location>
        <topology evidence="1">Multi-pass membrane protein</topology>
    </subcellularLocation>
</comment>
<keyword evidence="4 7" id="KW-0812">Transmembrane</keyword>
<sequence>MIKYILKRLILLIPLLFGITLFAFFLLNALPGDPVLGLVGERANPDVIEGIRKEIGMDKGFIRQYIGYLKLLSHGDFGRSYYTNREVLTDIAMKFPNTMRLAFASMFIAVPSGIVLGFISAYKRGRFIDRFINMVSIASLSIPVFWSAIIIMLFLSLKLKLFPPSGTGDIRFLALPAFVLSIPAMATLSRVTRTAVLDILKMPYINTARAKGLPLIKISFVHVLKNAIIPIITIIGLDFGSYLNGAVVTETIFGWDGIGRFTMDGIIKRDYPVIMGCIIFGTVVFVFVNLITDIIYHYLDPRIRLHEKSE</sequence>
<evidence type="ECO:0000256" key="7">
    <source>
        <dbReference type="SAM" id="Phobius"/>
    </source>
</evidence>
<dbReference type="PANTHER" id="PTHR43163:SF6">
    <property type="entry name" value="DIPEPTIDE TRANSPORT SYSTEM PERMEASE PROTEIN DPPB-RELATED"/>
    <property type="match status" value="1"/>
</dbReference>
<feature type="transmembrane region" description="Helical" evidence="7">
    <location>
        <begin position="273"/>
        <end position="299"/>
    </location>
</feature>
<feature type="transmembrane region" description="Helical" evidence="7">
    <location>
        <begin position="9"/>
        <end position="30"/>
    </location>
</feature>
<keyword evidence="6 7" id="KW-0472">Membrane</keyword>
<dbReference type="AlphaFoldDB" id="A0A5J4KXU0"/>
<feature type="transmembrane region" description="Helical" evidence="7">
    <location>
        <begin position="212"/>
        <end position="237"/>
    </location>
</feature>
<dbReference type="SUPFAM" id="SSF161098">
    <property type="entry name" value="MetI-like"/>
    <property type="match status" value="1"/>
</dbReference>
<evidence type="ECO:0000313" key="9">
    <source>
        <dbReference type="EMBL" id="GER94418.1"/>
    </source>
</evidence>
<evidence type="ECO:0000256" key="1">
    <source>
        <dbReference type="ARBA" id="ARBA00004651"/>
    </source>
</evidence>
<feature type="transmembrane region" description="Helical" evidence="7">
    <location>
        <begin position="170"/>
        <end position="191"/>
    </location>
</feature>
<dbReference type="PROSITE" id="PS50928">
    <property type="entry name" value="ABC_TM1"/>
    <property type="match status" value="1"/>
</dbReference>
<evidence type="ECO:0000256" key="6">
    <source>
        <dbReference type="ARBA" id="ARBA00023136"/>
    </source>
</evidence>
<evidence type="ECO:0000259" key="8">
    <source>
        <dbReference type="PROSITE" id="PS50928"/>
    </source>
</evidence>
<evidence type="ECO:0000256" key="3">
    <source>
        <dbReference type="ARBA" id="ARBA00022475"/>
    </source>
</evidence>
<dbReference type="PANTHER" id="PTHR43163">
    <property type="entry name" value="DIPEPTIDE TRANSPORT SYSTEM PERMEASE PROTEIN DPPB-RELATED"/>
    <property type="match status" value="1"/>
</dbReference>
<dbReference type="GO" id="GO:0005886">
    <property type="term" value="C:plasma membrane"/>
    <property type="evidence" value="ECO:0007669"/>
    <property type="project" value="UniProtKB-SubCell"/>
</dbReference>
<organism evidence="9">
    <name type="scientific">hot springs metagenome</name>
    <dbReference type="NCBI Taxonomy" id="433727"/>
    <lineage>
        <taxon>unclassified sequences</taxon>
        <taxon>metagenomes</taxon>
        <taxon>ecological metagenomes</taxon>
    </lineage>
</organism>
<keyword evidence="2" id="KW-0813">Transport</keyword>
<evidence type="ECO:0000256" key="2">
    <source>
        <dbReference type="ARBA" id="ARBA00022448"/>
    </source>
</evidence>
<evidence type="ECO:0000256" key="4">
    <source>
        <dbReference type="ARBA" id="ARBA00022692"/>
    </source>
</evidence>
<dbReference type="Pfam" id="PF00528">
    <property type="entry name" value="BPD_transp_1"/>
    <property type="match status" value="1"/>
</dbReference>
<accession>A0A5J4KXU0</accession>
<feature type="transmembrane region" description="Helical" evidence="7">
    <location>
        <begin position="131"/>
        <end position="155"/>
    </location>
</feature>
<proteinExistence type="predicted"/>
<dbReference type="CDD" id="cd06261">
    <property type="entry name" value="TM_PBP2"/>
    <property type="match status" value="1"/>
</dbReference>
<evidence type="ECO:0000256" key="5">
    <source>
        <dbReference type="ARBA" id="ARBA00022989"/>
    </source>
</evidence>
<dbReference type="InterPro" id="IPR035906">
    <property type="entry name" value="MetI-like_sf"/>
</dbReference>
<dbReference type="GO" id="GO:0055085">
    <property type="term" value="P:transmembrane transport"/>
    <property type="evidence" value="ECO:0007669"/>
    <property type="project" value="InterPro"/>
</dbReference>
<dbReference type="Pfam" id="PF19300">
    <property type="entry name" value="BPD_transp_1_N"/>
    <property type="match status" value="1"/>
</dbReference>
<feature type="domain" description="ABC transmembrane type-1" evidence="8">
    <location>
        <begin position="95"/>
        <end position="296"/>
    </location>
</feature>
<dbReference type="InterPro" id="IPR000515">
    <property type="entry name" value="MetI-like"/>
</dbReference>
<keyword evidence="5 7" id="KW-1133">Transmembrane helix</keyword>
<reference evidence="9" key="1">
    <citation type="submission" date="2019-10" db="EMBL/GenBank/DDBJ databases">
        <title>Metagenomic sequencing of thiosulfate-disproportionating enrichment culture.</title>
        <authorList>
            <person name="Umezawa K."/>
            <person name="Kojima H."/>
            <person name="Fukui M."/>
        </authorList>
    </citation>
    <scope>NUCLEOTIDE SEQUENCE</scope>
    <source>
        <strain evidence="9">45J</strain>
    </source>
</reference>
<feature type="transmembrane region" description="Helical" evidence="7">
    <location>
        <begin position="101"/>
        <end position="119"/>
    </location>
</feature>
<name>A0A5J4KXU0_9ZZZZ</name>
<protein>
    <submittedName>
        <fullName evidence="9">ABC transporter permease</fullName>
    </submittedName>
</protein>
<gene>
    <name evidence="9" type="ORF">A45J_2179</name>
</gene>
<keyword evidence="3" id="KW-1003">Cell membrane</keyword>
<dbReference type="Gene3D" id="1.10.3720.10">
    <property type="entry name" value="MetI-like"/>
    <property type="match status" value="1"/>
</dbReference>
<dbReference type="EMBL" id="BLAB01000001">
    <property type="protein sequence ID" value="GER94418.1"/>
    <property type="molecule type" value="Genomic_DNA"/>
</dbReference>
<comment type="caution">
    <text evidence="9">The sequence shown here is derived from an EMBL/GenBank/DDBJ whole genome shotgun (WGS) entry which is preliminary data.</text>
</comment>
<dbReference type="InterPro" id="IPR045621">
    <property type="entry name" value="BPD_transp_1_N"/>
</dbReference>